<dbReference type="EMBL" id="LAVV01008934">
    <property type="protein sequence ID" value="KNZ51600.1"/>
    <property type="molecule type" value="Genomic_DNA"/>
</dbReference>
<dbReference type="OrthoDB" id="1915076at2759"/>
<dbReference type="Proteomes" id="UP000037035">
    <property type="component" value="Unassembled WGS sequence"/>
</dbReference>
<protein>
    <submittedName>
        <fullName evidence="1">Uncharacterized protein</fullName>
    </submittedName>
</protein>
<proteinExistence type="predicted"/>
<accession>A0A0L6UUQ8</accession>
<evidence type="ECO:0000313" key="1">
    <source>
        <dbReference type="EMBL" id="KNZ51600.1"/>
    </source>
</evidence>
<evidence type="ECO:0000313" key="2">
    <source>
        <dbReference type="Proteomes" id="UP000037035"/>
    </source>
</evidence>
<organism evidence="1 2">
    <name type="scientific">Puccinia sorghi</name>
    <dbReference type="NCBI Taxonomy" id="27349"/>
    <lineage>
        <taxon>Eukaryota</taxon>
        <taxon>Fungi</taxon>
        <taxon>Dikarya</taxon>
        <taxon>Basidiomycota</taxon>
        <taxon>Pucciniomycotina</taxon>
        <taxon>Pucciniomycetes</taxon>
        <taxon>Pucciniales</taxon>
        <taxon>Pucciniaceae</taxon>
        <taxon>Puccinia</taxon>
    </lineage>
</organism>
<sequence>MPSAAAISETHSYCLYISSTTRRSQTNPSKYSQSEKSLKIFKYQSLHQIPLHLLGKIPRLIKKLPSYIQDHLQKVLDTDSDRHCGFQAVSYCVKLGKFQYNFMEVHHKLLDEWNTFGKCYVNKFSQKNHVVEAFGCACPPWVNLSLILFKIPLFSSRTQRSSYFPFTYSFERLEAICLSRSFKVGRKNMPTALK</sequence>
<keyword evidence="2" id="KW-1185">Reference proteome</keyword>
<gene>
    <name evidence="1" type="ORF">VP01_388g3</name>
</gene>
<comment type="caution">
    <text evidence="1">The sequence shown here is derived from an EMBL/GenBank/DDBJ whole genome shotgun (WGS) entry which is preliminary data.</text>
</comment>
<dbReference type="AlphaFoldDB" id="A0A0L6UUQ8"/>
<name>A0A0L6UUQ8_9BASI</name>
<dbReference type="VEuPathDB" id="FungiDB:VP01_388g3"/>
<reference evidence="1 2" key="1">
    <citation type="submission" date="2015-08" db="EMBL/GenBank/DDBJ databases">
        <title>Next Generation Sequencing and Analysis of the Genome of Puccinia sorghi L Schw, the Causal Agent of Maize Common Rust.</title>
        <authorList>
            <person name="Rochi L."/>
            <person name="Burguener G."/>
            <person name="Darino M."/>
            <person name="Turjanski A."/>
            <person name="Kreff E."/>
            <person name="Dieguez M.J."/>
            <person name="Sacco F."/>
        </authorList>
    </citation>
    <scope>NUCLEOTIDE SEQUENCE [LARGE SCALE GENOMIC DNA]</scope>
    <source>
        <strain evidence="1 2">RO10H11247</strain>
    </source>
</reference>